<dbReference type="PATRIC" id="fig|1053219.3.peg.1410"/>
<feature type="transmembrane region" description="Helical" evidence="1">
    <location>
        <begin position="16"/>
        <end position="35"/>
    </location>
</feature>
<sequence length="38" mass="4096">MEISANPMDPVEELNGLTSGFQGSFTLGLICIVILKRT</sequence>
<proteinExistence type="predicted"/>
<evidence type="ECO:0000313" key="3">
    <source>
        <dbReference type="Proteomes" id="UP000006997"/>
    </source>
</evidence>
<dbReference type="EMBL" id="AHEN01000009">
    <property type="protein sequence ID" value="EJR02833.1"/>
    <property type="molecule type" value="Genomic_DNA"/>
</dbReference>
<gene>
    <name evidence="2" type="ORF">II3_01385</name>
</gene>
<protein>
    <submittedName>
        <fullName evidence="2">Uncharacterized protein</fullName>
    </submittedName>
</protein>
<organism evidence="2 3">
    <name type="scientific">Bacillus cereus MC67</name>
    <dbReference type="NCBI Taxonomy" id="1053219"/>
    <lineage>
        <taxon>Bacteria</taxon>
        <taxon>Bacillati</taxon>
        <taxon>Bacillota</taxon>
        <taxon>Bacilli</taxon>
        <taxon>Bacillales</taxon>
        <taxon>Bacillaceae</taxon>
        <taxon>Bacillus</taxon>
        <taxon>Bacillus cereus group</taxon>
    </lineage>
</organism>
<dbReference type="AlphaFoldDB" id="J8FHB5"/>
<keyword evidence="1" id="KW-1133">Transmembrane helix</keyword>
<evidence type="ECO:0000256" key="1">
    <source>
        <dbReference type="SAM" id="Phobius"/>
    </source>
</evidence>
<dbReference type="Proteomes" id="UP000006997">
    <property type="component" value="Unassembled WGS sequence"/>
</dbReference>
<dbReference type="HOGENOM" id="CLU_3324103_0_0_9"/>
<keyword evidence="1" id="KW-0472">Membrane</keyword>
<keyword evidence="1" id="KW-0812">Transmembrane</keyword>
<accession>J8FHB5</accession>
<name>J8FHB5_BACCE</name>
<reference evidence="2 3" key="1">
    <citation type="submission" date="2012-04" db="EMBL/GenBank/DDBJ databases">
        <title>The Genome Sequence of Bacillus cereus MC67.</title>
        <authorList>
            <consortium name="The Broad Institute Genome Sequencing Platform"/>
            <consortium name="The Broad Institute Genome Sequencing Center for Infectious Disease"/>
            <person name="Feldgarden M."/>
            <person name="Van der Auwera G.A."/>
            <person name="Mahillon J."/>
            <person name="Duprez V."/>
            <person name="Timmery S."/>
            <person name="Mattelet C."/>
            <person name="Dierick K."/>
            <person name="Sun M."/>
            <person name="Yu Z."/>
            <person name="Zhu L."/>
            <person name="Hu X."/>
            <person name="Shank E.B."/>
            <person name="Swiecicka I."/>
            <person name="Hansen B.M."/>
            <person name="Andrup L."/>
            <person name="Young S.K."/>
            <person name="Zeng Q."/>
            <person name="Gargeya S."/>
            <person name="Fitzgerald M."/>
            <person name="Haas B."/>
            <person name="Abouelleil A."/>
            <person name="Alvarado L."/>
            <person name="Arachchi H.M."/>
            <person name="Berlin A."/>
            <person name="Chapman S.B."/>
            <person name="Goldberg J."/>
            <person name="Griggs A."/>
            <person name="Gujja S."/>
            <person name="Hansen M."/>
            <person name="Howarth C."/>
            <person name="Imamovic A."/>
            <person name="Larimer J."/>
            <person name="McCowen C."/>
            <person name="Montmayeur A."/>
            <person name="Murphy C."/>
            <person name="Neiman D."/>
            <person name="Pearson M."/>
            <person name="Priest M."/>
            <person name="Roberts A."/>
            <person name="Saif S."/>
            <person name="Shea T."/>
            <person name="Sisk P."/>
            <person name="Sykes S."/>
            <person name="Wortman J."/>
            <person name="Nusbaum C."/>
            <person name="Birren B."/>
        </authorList>
    </citation>
    <scope>NUCLEOTIDE SEQUENCE [LARGE SCALE GENOMIC DNA]</scope>
    <source>
        <strain evidence="2 3">MC67</strain>
    </source>
</reference>
<comment type="caution">
    <text evidence="2">The sequence shown here is derived from an EMBL/GenBank/DDBJ whole genome shotgun (WGS) entry which is preliminary data.</text>
</comment>
<evidence type="ECO:0000313" key="2">
    <source>
        <dbReference type="EMBL" id="EJR02833.1"/>
    </source>
</evidence>